<keyword evidence="2" id="KW-1185">Reference proteome</keyword>
<accession>A0ACC2WV82</accession>
<comment type="caution">
    <text evidence="1">The sequence shown here is derived from an EMBL/GenBank/DDBJ whole genome shotgun (WGS) entry which is preliminary data.</text>
</comment>
<dbReference type="EMBL" id="JASBWV010000043">
    <property type="protein sequence ID" value="KAJ9115537.1"/>
    <property type="molecule type" value="Genomic_DNA"/>
</dbReference>
<name>A0ACC2WV82_9TREE</name>
<reference evidence="1" key="1">
    <citation type="submission" date="2023-04" db="EMBL/GenBank/DDBJ databases">
        <title>Draft Genome sequencing of Naganishia species isolated from polar environments using Oxford Nanopore Technology.</title>
        <authorList>
            <person name="Leo P."/>
            <person name="Venkateswaran K."/>
        </authorList>
    </citation>
    <scope>NUCLEOTIDE SEQUENCE</scope>
    <source>
        <strain evidence="1">DBVPG 5303</strain>
    </source>
</reference>
<evidence type="ECO:0000313" key="1">
    <source>
        <dbReference type="EMBL" id="KAJ9115537.1"/>
    </source>
</evidence>
<protein>
    <submittedName>
        <fullName evidence="1">Uncharacterized protein</fullName>
    </submittedName>
</protein>
<evidence type="ECO:0000313" key="2">
    <source>
        <dbReference type="Proteomes" id="UP001234202"/>
    </source>
</evidence>
<proteinExistence type="predicted"/>
<organism evidence="1 2">
    <name type="scientific">Naganishia onofrii</name>
    <dbReference type="NCBI Taxonomy" id="1851511"/>
    <lineage>
        <taxon>Eukaryota</taxon>
        <taxon>Fungi</taxon>
        <taxon>Dikarya</taxon>
        <taxon>Basidiomycota</taxon>
        <taxon>Agaricomycotina</taxon>
        <taxon>Tremellomycetes</taxon>
        <taxon>Filobasidiales</taxon>
        <taxon>Filobasidiaceae</taxon>
        <taxon>Naganishia</taxon>
    </lineage>
</organism>
<sequence>MLCTWRDLLGFLGQVAKSQGTCNCLVTPKEYDNLAEIKDAAHLANAIALEVWETSKYLWIYHDRQPWKGSETKTTFRFYCAQNQQEVKRRKVEPVRAKTLMERYRCMGYMRITIDTEDFSLFSIRYKHPAEHEHYTDISIPAASKECIKSKKDKTPSELFFTQKQVYARGSLENELAWKLHPDQLVSTGMILDRIVDKGIERVPLLAEAGVGAFAFVVKDVLSERGAVIHELAMDSTLLFMFIQLDDPAETHAKRRALAQCLQYLLPTCPNIKFVLRDKDQSEINACADVLPVSVKHQLCYWHVLSQQDIRLYRSSVVPNPPPLQPAPAVVDLTDDTVQHATLESAYAAAMEARRAAAPFEFSPPQYRSRLVEIHRRVMCLHPSVPSPHHDGRRLTASEIHSWATQEMYQHCHLHRLKWVWAYMWNRWYTPEQWKLWSRAAGQKAPRIRTTMMVEALWRVIKRKYLIDFRRPRLDLAIHLIIKNALPTIVTQLEQLRGDFHPGRVAVAASWQKAFRAEWIRLGLSDAEQEAIRAANRAATEAQNALNGIPILKPDHTAGSITWYSSTQPQAWSPDLDEWVCSCYAYSLSQFMMCEHLVRLANTRLSNSPLTPLAFFAALRRNRLVLRTRNPSGVIKSRAPRNPDVTSSSAATLTSPVSNLSASVNTTATGTPASTAAEMAAQSSTGSIAQAVDLTLPEIERSHRAFPADRHVRLKKYFDAILLEIAPHQLLHPTHADRIDAAFATVERLGEALTRDNNRRAPSRTWADWEHFTAYRSS</sequence>
<dbReference type="Proteomes" id="UP001234202">
    <property type="component" value="Unassembled WGS sequence"/>
</dbReference>
<gene>
    <name evidence="1" type="ORF">QFC24_006945</name>
</gene>